<dbReference type="InterPro" id="IPR006199">
    <property type="entry name" value="LexA_DNA-bd_dom"/>
</dbReference>
<dbReference type="AlphaFoldDB" id="A0A2S9I5M9"/>
<dbReference type="InterPro" id="IPR036388">
    <property type="entry name" value="WH-like_DNA-bd_sf"/>
</dbReference>
<name>A0A2S9I5M9_9GAMM</name>
<dbReference type="EMBL" id="PDET01000022">
    <property type="protein sequence ID" value="PRD13108.1"/>
    <property type="molecule type" value="Genomic_DNA"/>
</dbReference>
<feature type="domain" description="LexA repressor DNA-binding" evidence="1">
    <location>
        <begin position="1"/>
        <end position="65"/>
    </location>
</feature>
<keyword evidence="3" id="KW-1185">Reference proteome</keyword>
<dbReference type="Gene3D" id="1.10.10.10">
    <property type="entry name" value="Winged helix-like DNA-binding domain superfamily/Winged helix DNA-binding domain"/>
    <property type="match status" value="1"/>
</dbReference>
<dbReference type="SUPFAM" id="SSF46785">
    <property type="entry name" value="Winged helix' DNA-binding domain"/>
    <property type="match status" value="1"/>
</dbReference>
<sequence>MKGLTEIQKNMCRFIRQYAAENGCAPTRVEIATHFGWKSANAAEAHIKALVKKGALYSKPRCSRALKVLVDV</sequence>
<dbReference type="RefSeq" id="WP_105595039.1">
    <property type="nucleotide sequence ID" value="NZ_JAFBFW010000015.1"/>
</dbReference>
<reference evidence="2 3" key="1">
    <citation type="submission" date="2017-10" db="EMBL/GenBank/DDBJ databases">
        <title>Draft genome of two endophytic bacteria isolated from 'guarana' Paullinia cupana (Mart.) Ducke.</title>
        <authorList>
            <person name="Siqueira K.A."/>
            <person name="Liotti R.G."/>
            <person name="Mendes T.A."/>
            <person name="Soares M.A."/>
        </authorList>
    </citation>
    <scope>NUCLEOTIDE SEQUENCE [LARGE SCALE GENOMIC DNA]</scope>
    <source>
        <strain evidence="2 3">342</strain>
    </source>
</reference>
<dbReference type="GO" id="GO:0004252">
    <property type="term" value="F:serine-type endopeptidase activity"/>
    <property type="evidence" value="ECO:0007669"/>
    <property type="project" value="InterPro"/>
</dbReference>
<dbReference type="OrthoDB" id="6604049at2"/>
<dbReference type="Pfam" id="PF01726">
    <property type="entry name" value="LexA_DNA_bind"/>
    <property type="match status" value="1"/>
</dbReference>
<organism evidence="2 3">
    <name type="scientific">Pantoea coffeiphila</name>
    <dbReference type="NCBI Taxonomy" id="1465635"/>
    <lineage>
        <taxon>Bacteria</taxon>
        <taxon>Pseudomonadati</taxon>
        <taxon>Pseudomonadota</taxon>
        <taxon>Gammaproteobacteria</taxon>
        <taxon>Enterobacterales</taxon>
        <taxon>Erwiniaceae</taxon>
        <taxon>Pantoea</taxon>
    </lineage>
</organism>
<dbReference type="Proteomes" id="UP000239181">
    <property type="component" value="Unassembled WGS sequence"/>
</dbReference>
<dbReference type="GO" id="GO:0006508">
    <property type="term" value="P:proteolysis"/>
    <property type="evidence" value="ECO:0007669"/>
    <property type="project" value="InterPro"/>
</dbReference>
<protein>
    <recommendedName>
        <fullName evidence="1">LexA repressor DNA-binding domain-containing protein</fullName>
    </recommendedName>
</protein>
<evidence type="ECO:0000313" key="3">
    <source>
        <dbReference type="Proteomes" id="UP000239181"/>
    </source>
</evidence>
<accession>A0A2S9I5M9</accession>
<evidence type="ECO:0000313" key="2">
    <source>
        <dbReference type="EMBL" id="PRD13108.1"/>
    </source>
</evidence>
<gene>
    <name evidence="2" type="ORF">CQW29_22815</name>
</gene>
<proteinExistence type="predicted"/>
<comment type="caution">
    <text evidence="2">The sequence shown here is derived from an EMBL/GenBank/DDBJ whole genome shotgun (WGS) entry which is preliminary data.</text>
</comment>
<dbReference type="InterPro" id="IPR036390">
    <property type="entry name" value="WH_DNA-bd_sf"/>
</dbReference>
<evidence type="ECO:0000259" key="1">
    <source>
        <dbReference type="Pfam" id="PF01726"/>
    </source>
</evidence>